<organism evidence="2 3">
    <name type="scientific">Bradyrhizobium elkanii</name>
    <dbReference type="NCBI Taxonomy" id="29448"/>
    <lineage>
        <taxon>Bacteria</taxon>
        <taxon>Pseudomonadati</taxon>
        <taxon>Pseudomonadota</taxon>
        <taxon>Alphaproteobacteria</taxon>
        <taxon>Hyphomicrobiales</taxon>
        <taxon>Nitrobacteraceae</taxon>
        <taxon>Bradyrhizobium</taxon>
    </lineage>
</organism>
<dbReference type="GO" id="GO:0070403">
    <property type="term" value="F:NAD+ binding"/>
    <property type="evidence" value="ECO:0007669"/>
    <property type="project" value="TreeGrafter"/>
</dbReference>
<evidence type="ECO:0000256" key="1">
    <source>
        <dbReference type="ARBA" id="ARBA00023002"/>
    </source>
</evidence>
<sequence>MTQGSQATIIGAGRVGLKLAELLTASGGRVRFVDHRPVAGIDQNLIVSDAIHLTLEAESAIAESDIVVLSLPFTVAGAAFGSACRRLKGGALLIETLSVKTKPASWAVTLPREVEYLGLNPLFGPELGWANRPVAVIAYRSGPRLEVFLQLLRRTNASLVALDAEAHDRLLAQRQLAAHALLLSLASILRDENTKFPLEVGPPPYHLLLAGVGRMLSGAPETFAEIQTENPFAAAVRLRLIAELERLSGGGQEVLDHLRREWSDLAPRLKPAAETCERLFACPIFPLEMSEYEYRSGECRLARCDRD</sequence>
<dbReference type="PANTHER" id="PTHR21363:SF0">
    <property type="entry name" value="PREPHENATE DEHYDROGENASE [NADP(+)]"/>
    <property type="match status" value="1"/>
</dbReference>
<dbReference type="SUPFAM" id="SSF51735">
    <property type="entry name" value="NAD(P)-binding Rossmann-fold domains"/>
    <property type="match status" value="1"/>
</dbReference>
<dbReference type="InterPro" id="IPR008927">
    <property type="entry name" value="6-PGluconate_DH-like_C_sf"/>
</dbReference>
<dbReference type="InterPro" id="IPR028939">
    <property type="entry name" value="P5C_Rdtase_cat_N"/>
</dbReference>
<dbReference type="Pfam" id="PF03807">
    <property type="entry name" value="F420_oxidored"/>
    <property type="match status" value="1"/>
</dbReference>
<evidence type="ECO:0000313" key="3">
    <source>
        <dbReference type="Proteomes" id="UP000673383"/>
    </source>
</evidence>
<evidence type="ECO:0000313" key="2">
    <source>
        <dbReference type="EMBL" id="MBP1299729.1"/>
    </source>
</evidence>
<dbReference type="EC" id="1.3.1.12" evidence="2"/>
<dbReference type="InterPro" id="IPR003099">
    <property type="entry name" value="Prephen_DH"/>
</dbReference>
<dbReference type="GO" id="GO:0008977">
    <property type="term" value="F:prephenate dehydrogenase (NAD+) activity"/>
    <property type="evidence" value="ECO:0007669"/>
    <property type="project" value="UniProtKB-EC"/>
</dbReference>
<dbReference type="InterPro" id="IPR050812">
    <property type="entry name" value="Preph/Arog_dehydrog"/>
</dbReference>
<protein>
    <submittedName>
        <fullName evidence="2">Prephenate dehydrogenase</fullName>
        <ecNumber evidence="2">1.3.1.12</ecNumber>
    </submittedName>
</protein>
<dbReference type="InterPro" id="IPR036291">
    <property type="entry name" value="NAD(P)-bd_dom_sf"/>
</dbReference>
<comment type="caution">
    <text evidence="2">The sequence shown here is derived from an EMBL/GenBank/DDBJ whole genome shotgun (WGS) entry which is preliminary data.</text>
</comment>
<dbReference type="RefSeq" id="WP_209945878.1">
    <property type="nucleotide sequence ID" value="NZ_JAFICZ010000001.1"/>
</dbReference>
<accession>A0A8I1YJH4</accession>
<dbReference type="Gene3D" id="3.40.50.720">
    <property type="entry name" value="NAD(P)-binding Rossmann-like Domain"/>
    <property type="match status" value="1"/>
</dbReference>
<dbReference type="Proteomes" id="UP000673383">
    <property type="component" value="Unassembled WGS sequence"/>
</dbReference>
<dbReference type="PANTHER" id="PTHR21363">
    <property type="entry name" value="PREPHENATE DEHYDROGENASE"/>
    <property type="match status" value="1"/>
</dbReference>
<dbReference type="GO" id="GO:0004665">
    <property type="term" value="F:prephenate dehydrogenase (NADP+) activity"/>
    <property type="evidence" value="ECO:0007669"/>
    <property type="project" value="InterPro"/>
</dbReference>
<gene>
    <name evidence="2" type="ORF">JOH49_009482</name>
</gene>
<dbReference type="AlphaFoldDB" id="A0A8I1YJH4"/>
<dbReference type="GO" id="GO:0006571">
    <property type="term" value="P:tyrosine biosynthetic process"/>
    <property type="evidence" value="ECO:0007669"/>
    <property type="project" value="InterPro"/>
</dbReference>
<dbReference type="SUPFAM" id="SSF48179">
    <property type="entry name" value="6-phosphogluconate dehydrogenase C-terminal domain-like"/>
    <property type="match status" value="1"/>
</dbReference>
<dbReference type="PROSITE" id="PS51176">
    <property type="entry name" value="PDH_ADH"/>
    <property type="match status" value="1"/>
</dbReference>
<reference evidence="2" key="1">
    <citation type="submission" date="2021-02" db="EMBL/GenBank/DDBJ databases">
        <title>Genomic Encyclopedia of Type Strains, Phase IV (KMG-V): Genome sequencing to study the core and pangenomes of soil and plant-associated prokaryotes.</title>
        <authorList>
            <person name="Whitman W."/>
        </authorList>
    </citation>
    <scope>NUCLEOTIDE SEQUENCE</scope>
    <source>
        <strain evidence="2">USDA 406</strain>
    </source>
</reference>
<proteinExistence type="predicted"/>
<dbReference type="Gene3D" id="1.10.3660.10">
    <property type="entry name" value="6-phosphogluconate dehydrogenase C-terminal like domain"/>
    <property type="match status" value="1"/>
</dbReference>
<name>A0A8I1YJH4_BRAEL</name>
<dbReference type="EMBL" id="JAFICZ010000001">
    <property type="protein sequence ID" value="MBP1299729.1"/>
    <property type="molecule type" value="Genomic_DNA"/>
</dbReference>
<keyword evidence="1 2" id="KW-0560">Oxidoreductase</keyword>